<name>A0A9P0T1M1_PIEBR</name>
<evidence type="ECO:0000313" key="1">
    <source>
        <dbReference type="EMBL" id="CAH4007373.1"/>
    </source>
</evidence>
<dbReference type="EMBL" id="CALOZG010000003">
    <property type="protein sequence ID" value="CAH4007373.1"/>
    <property type="molecule type" value="Genomic_DNA"/>
</dbReference>
<sequence length="108" mass="12482">MKLEENKSVKRLSTTRWSAHYRAVKGLADNFEELVDKSNGRENVDTRGAAHNLMPAVCNYTFLCYLFFSYDVLRETNAAPIAITLCKKQYTLQQKNQKTTIFQQKNIT</sequence>
<dbReference type="Proteomes" id="UP001152562">
    <property type="component" value="Unassembled WGS sequence"/>
</dbReference>
<reference evidence="1" key="1">
    <citation type="submission" date="2022-05" db="EMBL/GenBank/DDBJ databases">
        <authorList>
            <person name="Okamura Y."/>
        </authorList>
    </citation>
    <scope>NUCLEOTIDE SEQUENCE</scope>
</reference>
<accession>A0A9P0T1M1</accession>
<evidence type="ECO:0000313" key="2">
    <source>
        <dbReference type="Proteomes" id="UP001152562"/>
    </source>
</evidence>
<organism evidence="1 2">
    <name type="scientific">Pieris brassicae</name>
    <name type="common">White butterfly</name>
    <name type="synonym">Large white butterfly</name>
    <dbReference type="NCBI Taxonomy" id="7116"/>
    <lineage>
        <taxon>Eukaryota</taxon>
        <taxon>Metazoa</taxon>
        <taxon>Ecdysozoa</taxon>
        <taxon>Arthropoda</taxon>
        <taxon>Hexapoda</taxon>
        <taxon>Insecta</taxon>
        <taxon>Pterygota</taxon>
        <taxon>Neoptera</taxon>
        <taxon>Endopterygota</taxon>
        <taxon>Lepidoptera</taxon>
        <taxon>Glossata</taxon>
        <taxon>Ditrysia</taxon>
        <taxon>Papilionoidea</taxon>
        <taxon>Pieridae</taxon>
        <taxon>Pierinae</taxon>
        <taxon>Pieris</taxon>
    </lineage>
</organism>
<keyword evidence="2" id="KW-1185">Reference proteome</keyword>
<protein>
    <submittedName>
        <fullName evidence="1">Uncharacterized protein</fullName>
    </submittedName>
</protein>
<gene>
    <name evidence="1" type="ORF">PIBRA_LOCUS3015</name>
</gene>
<comment type="caution">
    <text evidence="1">The sequence shown here is derived from an EMBL/GenBank/DDBJ whole genome shotgun (WGS) entry which is preliminary data.</text>
</comment>
<proteinExistence type="predicted"/>
<dbReference type="AlphaFoldDB" id="A0A9P0T1M1"/>